<feature type="domain" description="Cytidyltransferase-like" evidence="10">
    <location>
        <begin position="5"/>
        <end position="133"/>
    </location>
</feature>
<feature type="binding site" evidence="9">
    <location>
        <position position="98"/>
    </location>
    <ligand>
        <name>ATP</name>
        <dbReference type="ChEBI" id="CHEBI:30616"/>
    </ligand>
</feature>
<dbReference type="Pfam" id="PF01467">
    <property type="entry name" value="CTP_transf_like"/>
    <property type="match status" value="1"/>
</dbReference>
<keyword evidence="12" id="KW-1185">Reference proteome</keyword>
<evidence type="ECO:0000256" key="3">
    <source>
        <dbReference type="ARBA" id="ARBA00022695"/>
    </source>
</evidence>
<feature type="binding site" evidence="9">
    <location>
        <position position="73"/>
    </location>
    <ligand>
        <name>substrate</name>
    </ligand>
</feature>
<evidence type="ECO:0000256" key="7">
    <source>
        <dbReference type="ARBA" id="ARBA00022993"/>
    </source>
</evidence>
<keyword evidence="1 9" id="KW-0963">Cytoplasm</keyword>
<dbReference type="CDD" id="cd02163">
    <property type="entry name" value="PPAT"/>
    <property type="match status" value="1"/>
</dbReference>
<gene>
    <name evidence="9" type="primary">coaD</name>
    <name evidence="11" type="ORF">JOC49_000059</name>
</gene>
<keyword evidence="6 9" id="KW-0460">Magnesium</keyword>
<dbReference type="PRINTS" id="PR01020">
    <property type="entry name" value="LPSBIOSNTHSS"/>
</dbReference>
<comment type="subcellular location">
    <subcellularLocation>
        <location evidence="9">Cytoplasm</location>
    </subcellularLocation>
</comment>
<feature type="binding site" evidence="9">
    <location>
        <position position="9"/>
    </location>
    <ligand>
        <name>substrate</name>
    </ligand>
</feature>
<comment type="subunit">
    <text evidence="9">Homohexamer.</text>
</comment>
<feature type="binding site" evidence="9">
    <location>
        <position position="41"/>
    </location>
    <ligand>
        <name>substrate</name>
    </ligand>
</feature>
<accession>A0ABS2MMB9</accession>
<dbReference type="SUPFAM" id="SSF52374">
    <property type="entry name" value="Nucleotidylyl transferase"/>
    <property type="match status" value="1"/>
</dbReference>
<dbReference type="Gene3D" id="3.40.50.620">
    <property type="entry name" value="HUPs"/>
    <property type="match status" value="1"/>
</dbReference>
<sequence>MKTVVYPGSFDPVTLGHLDVIERASAVFGHVVVTVMINSTKTPMFTPEERVALLKEATGHLDNVTIDFHKGLLTDYLRERNLNILVKGLRVISDFEAEFQMASVNRKLLANLETVFIMTKTEYMYLSSSIVKEVAQYGGDISNFVTQGVQKAIERKVGGL</sequence>
<dbReference type="PANTHER" id="PTHR21342">
    <property type="entry name" value="PHOSPHOPANTETHEINE ADENYLYLTRANSFERASE"/>
    <property type="match status" value="1"/>
</dbReference>
<evidence type="ECO:0000256" key="8">
    <source>
        <dbReference type="ARBA" id="ARBA00029346"/>
    </source>
</evidence>
<reference evidence="11 12" key="1">
    <citation type="submission" date="2021-01" db="EMBL/GenBank/DDBJ databases">
        <title>Genomic Encyclopedia of Type Strains, Phase IV (KMG-IV): sequencing the most valuable type-strain genomes for metagenomic binning, comparative biology and taxonomic classification.</title>
        <authorList>
            <person name="Goeker M."/>
        </authorList>
    </citation>
    <scope>NUCLEOTIDE SEQUENCE [LARGE SCALE GENOMIC DNA]</scope>
    <source>
        <strain evidence="11 12">DSM 24436</strain>
    </source>
</reference>
<keyword evidence="7 9" id="KW-0173">Coenzyme A biosynthesis</keyword>
<dbReference type="PANTHER" id="PTHR21342:SF1">
    <property type="entry name" value="PHOSPHOPANTETHEINE ADENYLYLTRANSFERASE"/>
    <property type="match status" value="1"/>
</dbReference>
<feature type="binding site" evidence="9">
    <location>
        <position position="17"/>
    </location>
    <ligand>
        <name>ATP</name>
        <dbReference type="ChEBI" id="CHEBI:30616"/>
    </ligand>
</feature>
<feature type="site" description="Transition state stabilizer" evidence="9">
    <location>
        <position position="17"/>
    </location>
</feature>
<dbReference type="NCBIfam" id="TIGR00125">
    <property type="entry name" value="cyt_tran_rel"/>
    <property type="match status" value="1"/>
</dbReference>
<keyword evidence="4 9" id="KW-0547">Nucleotide-binding</keyword>
<feature type="binding site" evidence="9">
    <location>
        <begin position="123"/>
        <end position="129"/>
    </location>
    <ligand>
        <name>ATP</name>
        <dbReference type="ChEBI" id="CHEBI:30616"/>
    </ligand>
</feature>
<proteinExistence type="inferred from homology"/>
<dbReference type="InterPro" id="IPR004821">
    <property type="entry name" value="Cyt_trans-like"/>
</dbReference>
<feature type="binding site" evidence="9">
    <location>
        <begin position="9"/>
        <end position="10"/>
    </location>
    <ligand>
        <name>ATP</name>
        <dbReference type="ChEBI" id="CHEBI:30616"/>
    </ligand>
</feature>
<evidence type="ECO:0000256" key="2">
    <source>
        <dbReference type="ARBA" id="ARBA00022679"/>
    </source>
</evidence>
<keyword evidence="5 9" id="KW-0067">ATP-binding</keyword>
<protein>
    <recommendedName>
        <fullName evidence="9">Phosphopantetheine adenylyltransferase</fullName>
        <ecNumber evidence="9">2.7.7.3</ecNumber>
    </recommendedName>
    <alternativeName>
        <fullName evidence="9">Dephospho-CoA pyrophosphorylase</fullName>
    </alternativeName>
    <alternativeName>
        <fullName evidence="9">Pantetheine-phosphate adenylyltransferase</fullName>
        <shortName evidence="9">PPAT</shortName>
    </alternativeName>
</protein>
<feature type="binding site" evidence="9">
    <location>
        <begin position="88"/>
        <end position="90"/>
    </location>
    <ligand>
        <name>ATP</name>
        <dbReference type="ChEBI" id="CHEBI:30616"/>
    </ligand>
</feature>
<keyword evidence="3 9" id="KW-0548">Nucleotidyltransferase</keyword>
<dbReference type="NCBIfam" id="TIGR01510">
    <property type="entry name" value="coaD_prev_kdtB"/>
    <property type="match status" value="1"/>
</dbReference>
<keyword evidence="2 9" id="KW-0808">Transferase</keyword>
<evidence type="ECO:0000313" key="11">
    <source>
        <dbReference type="EMBL" id="MBM7560550.1"/>
    </source>
</evidence>
<evidence type="ECO:0000256" key="9">
    <source>
        <dbReference type="HAMAP-Rule" id="MF_00151"/>
    </source>
</evidence>
<comment type="catalytic activity">
    <reaction evidence="8 9">
        <text>(R)-4'-phosphopantetheine + ATP + H(+) = 3'-dephospho-CoA + diphosphate</text>
        <dbReference type="Rhea" id="RHEA:19801"/>
        <dbReference type="ChEBI" id="CHEBI:15378"/>
        <dbReference type="ChEBI" id="CHEBI:30616"/>
        <dbReference type="ChEBI" id="CHEBI:33019"/>
        <dbReference type="ChEBI" id="CHEBI:57328"/>
        <dbReference type="ChEBI" id="CHEBI:61723"/>
        <dbReference type="EC" id="2.7.7.3"/>
    </reaction>
</comment>
<organism evidence="11 12">
    <name type="scientific">Fusibacter tunisiensis</name>
    <dbReference type="NCBI Taxonomy" id="1008308"/>
    <lineage>
        <taxon>Bacteria</taxon>
        <taxon>Bacillati</taxon>
        <taxon>Bacillota</taxon>
        <taxon>Clostridia</taxon>
        <taxon>Eubacteriales</taxon>
        <taxon>Eubacteriales Family XII. Incertae Sedis</taxon>
        <taxon>Fusibacter</taxon>
    </lineage>
</organism>
<comment type="caution">
    <text evidence="11">The sequence shown here is derived from an EMBL/GenBank/DDBJ whole genome shotgun (WGS) entry which is preliminary data.</text>
</comment>
<evidence type="ECO:0000256" key="5">
    <source>
        <dbReference type="ARBA" id="ARBA00022840"/>
    </source>
</evidence>
<evidence type="ECO:0000313" key="12">
    <source>
        <dbReference type="Proteomes" id="UP000767854"/>
    </source>
</evidence>
<dbReference type="GO" id="GO:0004595">
    <property type="term" value="F:pantetheine-phosphate adenylyltransferase activity"/>
    <property type="evidence" value="ECO:0007669"/>
    <property type="project" value="UniProtKB-EC"/>
</dbReference>
<comment type="function">
    <text evidence="9">Reversibly transfers an adenylyl group from ATP to 4'-phosphopantetheine, yielding dephospho-CoA (dPCoA) and pyrophosphate.</text>
</comment>
<feature type="binding site" evidence="9">
    <location>
        <position position="87"/>
    </location>
    <ligand>
        <name>substrate</name>
    </ligand>
</feature>
<comment type="similarity">
    <text evidence="9">Belongs to the bacterial CoaD family.</text>
</comment>
<dbReference type="InterPro" id="IPR014729">
    <property type="entry name" value="Rossmann-like_a/b/a_fold"/>
</dbReference>
<name>A0ABS2MMB9_9FIRM</name>
<comment type="cofactor">
    <cofactor evidence="9">
        <name>Mg(2+)</name>
        <dbReference type="ChEBI" id="CHEBI:18420"/>
    </cofactor>
</comment>
<dbReference type="RefSeq" id="WP_204661071.1">
    <property type="nucleotide sequence ID" value="NZ_JAFBDT010000001.1"/>
</dbReference>
<evidence type="ECO:0000259" key="10">
    <source>
        <dbReference type="Pfam" id="PF01467"/>
    </source>
</evidence>
<dbReference type="InterPro" id="IPR001980">
    <property type="entry name" value="PPAT"/>
</dbReference>
<comment type="pathway">
    <text evidence="9">Cofactor biosynthesis; coenzyme A biosynthesis; CoA from (R)-pantothenate: step 4/5.</text>
</comment>
<evidence type="ECO:0000256" key="4">
    <source>
        <dbReference type="ARBA" id="ARBA00022741"/>
    </source>
</evidence>
<dbReference type="EMBL" id="JAFBDT010000001">
    <property type="protein sequence ID" value="MBM7560550.1"/>
    <property type="molecule type" value="Genomic_DNA"/>
</dbReference>
<evidence type="ECO:0000256" key="6">
    <source>
        <dbReference type="ARBA" id="ARBA00022842"/>
    </source>
</evidence>
<dbReference type="EC" id="2.7.7.3" evidence="9"/>
<dbReference type="HAMAP" id="MF_00151">
    <property type="entry name" value="PPAT_bact"/>
    <property type="match status" value="1"/>
</dbReference>
<evidence type="ECO:0000256" key="1">
    <source>
        <dbReference type="ARBA" id="ARBA00022490"/>
    </source>
</evidence>
<dbReference type="Proteomes" id="UP000767854">
    <property type="component" value="Unassembled WGS sequence"/>
</dbReference>